<proteinExistence type="predicted"/>
<dbReference type="Proteomes" id="UP000887565">
    <property type="component" value="Unplaced"/>
</dbReference>
<protein>
    <submittedName>
        <fullName evidence="2">Uncharacterized protein</fullName>
    </submittedName>
</protein>
<evidence type="ECO:0000313" key="1">
    <source>
        <dbReference type="Proteomes" id="UP000887565"/>
    </source>
</evidence>
<accession>A0A915L265</accession>
<organism evidence="1 2">
    <name type="scientific">Romanomermis culicivorax</name>
    <name type="common">Nematode worm</name>
    <dbReference type="NCBI Taxonomy" id="13658"/>
    <lineage>
        <taxon>Eukaryota</taxon>
        <taxon>Metazoa</taxon>
        <taxon>Ecdysozoa</taxon>
        <taxon>Nematoda</taxon>
        <taxon>Enoplea</taxon>
        <taxon>Dorylaimia</taxon>
        <taxon>Mermithida</taxon>
        <taxon>Mermithoidea</taxon>
        <taxon>Mermithidae</taxon>
        <taxon>Romanomermis</taxon>
    </lineage>
</organism>
<evidence type="ECO:0000313" key="2">
    <source>
        <dbReference type="WBParaSite" id="nRc.2.0.1.t45163-RA"/>
    </source>
</evidence>
<name>A0A915L265_ROMCU</name>
<reference evidence="2" key="1">
    <citation type="submission" date="2022-11" db="UniProtKB">
        <authorList>
            <consortium name="WormBaseParasite"/>
        </authorList>
    </citation>
    <scope>IDENTIFICATION</scope>
</reference>
<dbReference type="WBParaSite" id="nRc.2.0.1.t45163-RA">
    <property type="protein sequence ID" value="nRc.2.0.1.t45163-RA"/>
    <property type="gene ID" value="nRc.2.0.1.g45163"/>
</dbReference>
<dbReference type="AlphaFoldDB" id="A0A915L265"/>
<keyword evidence="1" id="KW-1185">Reference proteome</keyword>
<sequence>MLNIGLDYRTLFKSRKEATTLLLYFCIRHFRNRHKMLR</sequence>